<keyword evidence="3 7" id="KW-0032">Aminotransferase</keyword>
<dbReference type="PIRSF" id="PIRSF006487">
    <property type="entry name" value="GcvT"/>
    <property type="match status" value="1"/>
</dbReference>
<keyword evidence="4 7" id="KW-0808">Transferase</keyword>
<dbReference type="Pfam" id="PF08669">
    <property type="entry name" value="GCV_T_C"/>
    <property type="match status" value="1"/>
</dbReference>
<dbReference type="SUPFAM" id="SSF101790">
    <property type="entry name" value="Aminomethyltransferase beta-barrel domain"/>
    <property type="match status" value="1"/>
</dbReference>
<keyword evidence="7" id="KW-0809">Transit peptide</keyword>
<reference evidence="10 11" key="1">
    <citation type="submission" date="2024-01" db="EMBL/GenBank/DDBJ databases">
        <authorList>
            <consortium name="Genoscope - CEA"/>
            <person name="William W."/>
        </authorList>
    </citation>
    <scope>NUCLEOTIDE SEQUENCE [LARGE SCALE GENOMIC DNA]</scope>
    <source>
        <strain evidence="10 11">29B2s-10</strain>
    </source>
</reference>
<feature type="domain" description="GCVT N-terminal" evidence="8">
    <location>
        <begin position="24"/>
        <end position="288"/>
    </location>
</feature>
<dbReference type="Gene3D" id="4.10.1250.10">
    <property type="entry name" value="Aminomethyltransferase fragment"/>
    <property type="match status" value="1"/>
</dbReference>
<name>A0ABP0ECD5_9ASCO</name>
<comment type="subcellular location">
    <subcellularLocation>
        <location evidence="7">Mitochondrion</location>
    </subcellularLocation>
</comment>
<dbReference type="NCBIfam" id="TIGR00528">
    <property type="entry name" value="gcvT"/>
    <property type="match status" value="1"/>
</dbReference>
<protein>
    <recommendedName>
        <fullName evidence="2 7">Aminomethyltransferase</fullName>
        <ecNumber evidence="2 7">2.1.2.10</ecNumber>
    </recommendedName>
    <alternativeName>
        <fullName evidence="5 7">Glycine cleavage system T protein</fullName>
    </alternativeName>
</protein>
<dbReference type="Gene3D" id="3.30.70.1400">
    <property type="entry name" value="Aminomethyltransferase beta-barrel domains"/>
    <property type="match status" value="1"/>
</dbReference>
<evidence type="ECO:0000256" key="2">
    <source>
        <dbReference type="ARBA" id="ARBA00012616"/>
    </source>
</evidence>
<organism evidence="10 11">
    <name type="scientific">[Candida] anglica</name>
    <dbReference type="NCBI Taxonomy" id="148631"/>
    <lineage>
        <taxon>Eukaryota</taxon>
        <taxon>Fungi</taxon>
        <taxon>Dikarya</taxon>
        <taxon>Ascomycota</taxon>
        <taxon>Saccharomycotina</taxon>
        <taxon>Pichiomycetes</taxon>
        <taxon>Debaryomycetaceae</taxon>
        <taxon>Kurtzmaniella</taxon>
    </lineage>
</organism>
<dbReference type="InterPro" id="IPR006223">
    <property type="entry name" value="GcvT"/>
</dbReference>
<dbReference type="EMBL" id="OZ004257">
    <property type="protein sequence ID" value="CAK7907318.1"/>
    <property type="molecule type" value="Genomic_DNA"/>
</dbReference>
<dbReference type="InterPro" id="IPR006222">
    <property type="entry name" value="GCVT_N"/>
</dbReference>
<comment type="function">
    <text evidence="7">The glycine cleavage system catalyzes the degradation of glycine.</text>
</comment>
<keyword evidence="7" id="KW-0496">Mitochondrion</keyword>
<comment type="subunit">
    <text evidence="7">The glycine cleavage system is composed of four proteins: P, T, L and H.</text>
</comment>
<evidence type="ECO:0000313" key="11">
    <source>
        <dbReference type="Proteomes" id="UP001497600"/>
    </source>
</evidence>
<dbReference type="InterPro" id="IPR013977">
    <property type="entry name" value="GcvT_C"/>
</dbReference>
<keyword evidence="11" id="KW-1185">Reference proteome</keyword>
<proteinExistence type="inferred from homology"/>
<comment type="similarity">
    <text evidence="1 7">Belongs to the GcvT family.</text>
</comment>
<dbReference type="PANTHER" id="PTHR43757:SF2">
    <property type="entry name" value="AMINOMETHYLTRANSFERASE, MITOCHONDRIAL"/>
    <property type="match status" value="1"/>
</dbReference>
<comment type="catalytic activity">
    <reaction evidence="6 7">
        <text>N(6)-[(R)-S(8)-aminomethyldihydrolipoyl]-L-lysyl-[protein] + (6S)-5,6,7,8-tetrahydrofolate = N(6)-[(R)-dihydrolipoyl]-L-lysyl-[protein] + (6R)-5,10-methylene-5,6,7,8-tetrahydrofolate + NH4(+)</text>
        <dbReference type="Rhea" id="RHEA:16945"/>
        <dbReference type="Rhea" id="RHEA-COMP:10475"/>
        <dbReference type="Rhea" id="RHEA-COMP:10492"/>
        <dbReference type="ChEBI" id="CHEBI:15636"/>
        <dbReference type="ChEBI" id="CHEBI:28938"/>
        <dbReference type="ChEBI" id="CHEBI:57453"/>
        <dbReference type="ChEBI" id="CHEBI:83100"/>
        <dbReference type="ChEBI" id="CHEBI:83143"/>
        <dbReference type="EC" id="2.1.2.10"/>
    </reaction>
</comment>
<feature type="domain" description="Aminomethyltransferase C-terminal" evidence="9">
    <location>
        <begin position="317"/>
        <end position="393"/>
    </location>
</feature>
<evidence type="ECO:0000256" key="6">
    <source>
        <dbReference type="ARBA" id="ARBA00047665"/>
    </source>
</evidence>
<accession>A0ABP0ECD5</accession>
<evidence type="ECO:0000256" key="1">
    <source>
        <dbReference type="ARBA" id="ARBA00008609"/>
    </source>
</evidence>
<dbReference type="Proteomes" id="UP001497600">
    <property type="component" value="Chromosome E"/>
</dbReference>
<dbReference type="Gene3D" id="2.40.30.110">
    <property type="entry name" value="Aminomethyltransferase beta-barrel domains"/>
    <property type="match status" value="1"/>
</dbReference>
<dbReference type="Gene3D" id="3.30.1360.120">
    <property type="entry name" value="Probable tRNA modification gtpase trme, domain 1"/>
    <property type="match status" value="1"/>
</dbReference>
<evidence type="ECO:0000256" key="3">
    <source>
        <dbReference type="ARBA" id="ARBA00022576"/>
    </source>
</evidence>
<dbReference type="PANTHER" id="PTHR43757">
    <property type="entry name" value="AMINOMETHYLTRANSFERASE"/>
    <property type="match status" value="1"/>
</dbReference>
<evidence type="ECO:0000256" key="4">
    <source>
        <dbReference type="ARBA" id="ARBA00022679"/>
    </source>
</evidence>
<evidence type="ECO:0000259" key="8">
    <source>
        <dbReference type="Pfam" id="PF01571"/>
    </source>
</evidence>
<dbReference type="InterPro" id="IPR029043">
    <property type="entry name" value="GcvT/YgfZ_C"/>
</dbReference>
<evidence type="ECO:0000259" key="9">
    <source>
        <dbReference type="Pfam" id="PF08669"/>
    </source>
</evidence>
<gene>
    <name evidence="10" type="primary">GCV1</name>
    <name evidence="10" type="ORF">CAAN4_E04940</name>
</gene>
<sequence length="400" mass="44220">MLRNLSVVAKRSNSTAATLLKTPLYDCHLQYGGKMVPYAGFEMPVLYKGQSHIESHNWVRNKCGLFDVSHMLQHKFTGSEAAALLQKITPIDLSKLPINSSSLTVLLNKNGGIIDDCIITKHGEQDYYMVTNAGCREKDTAFIKQEISDFGGNINHNTFEGTLLAIQGPKAKEILQKFTNENLNEVVFGQSKYLDLSSIINSQIHLARSGYTGEDGFELSIPSDNSVQAKEAQDFFNILINEYPEVVKPIGLAARDSLRLEAGMCLYGHELTEELTPVEASLAWLIPKSRRVEESNPFNGSSKILQQLADRTTFTHQRVGFLSKGPSPRDNNKILDKEGNEIGYITSGSPSPTLGGNVAQGYIKRGLHKSGTEIDIEIRGKKRPGVVAKMPFVPNNFYRG</sequence>
<evidence type="ECO:0000256" key="7">
    <source>
        <dbReference type="RuleBase" id="RU003981"/>
    </source>
</evidence>
<dbReference type="InterPro" id="IPR027266">
    <property type="entry name" value="TrmE/GcvT-like"/>
</dbReference>
<dbReference type="NCBIfam" id="NF001567">
    <property type="entry name" value="PRK00389.1"/>
    <property type="match status" value="1"/>
</dbReference>
<dbReference type="InterPro" id="IPR028896">
    <property type="entry name" value="GcvT/YgfZ/DmdA"/>
</dbReference>
<evidence type="ECO:0000256" key="5">
    <source>
        <dbReference type="ARBA" id="ARBA00031395"/>
    </source>
</evidence>
<dbReference type="EC" id="2.1.2.10" evidence="2 7"/>
<dbReference type="SUPFAM" id="SSF103025">
    <property type="entry name" value="Folate-binding domain"/>
    <property type="match status" value="1"/>
</dbReference>
<dbReference type="Pfam" id="PF01571">
    <property type="entry name" value="GCV_T"/>
    <property type="match status" value="1"/>
</dbReference>
<evidence type="ECO:0000313" key="10">
    <source>
        <dbReference type="EMBL" id="CAK7907318.1"/>
    </source>
</evidence>